<name>A0A1D3JLA4_PLAMA</name>
<evidence type="ECO:0008006" key="3">
    <source>
        <dbReference type="Google" id="ProtNLM"/>
    </source>
</evidence>
<dbReference type="AlphaFoldDB" id="A0A1D3JLA4"/>
<dbReference type="EMBL" id="LT594623">
    <property type="protein sequence ID" value="SBT87207.1"/>
    <property type="molecule type" value="Genomic_DNA"/>
</dbReference>
<keyword evidence="2" id="KW-1185">Reference proteome</keyword>
<gene>
    <name evidence="1" type="primary">PmUG01_02025500</name>
    <name evidence="1" type="ORF">PMUG01_02025500</name>
</gene>
<dbReference type="Proteomes" id="UP000219813">
    <property type="component" value="Chromosome 2"/>
</dbReference>
<reference evidence="1 2" key="1">
    <citation type="submission" date="2016-06" db="EMBL/GenBank/DDBJ databases">
        <authorList>
            <consortium name="Pathogen Informatics"/>
        </authorList>
    </citation>
    <scope>NUCLEOTIDE SEQUENCE [LARGE SCALE GENOMIC DNA]</scope>
</reference>
<accession>A0A1D3JLA4</accession>
<dbReference type="KEGG" id="pmal:PMUG01_02025500"/>
<dbReference type="GeneID" id="39866658"/>
<evidence type="ECO:0000313" key="1">
    <source>
        <dbReference type="EMBL" id="SBT87207.1"/>
    </source>
</evidence>
<dbReference type="VEuPathDB" id="PlasmoDB:PmUG01_02025500"/>
<protein>
    <recommendedName>
        <fullName evidence="3">Plasmodium RESA N-terminal domain-containing protein</fullName>
    </recommendedName>
</protein>
<organism evidence="1 2">
    <name type="scientific">Plasmodium malariae</name>
    <dbReference type="NCBI Taxonomy" id="5858"/>
    <lineage>
        <taxon>Eukaryota</taxon>
        <taxon>Sar</taxon>
        <taxon>Alveolata</taxon>
        <taxon>Apicomplexa</taxon>
        <taxon>Aconoidasida</taxon>
        <taxon>Haemosporida</taxon>
        <taxon>Plasmodiidae</taxon>
        <taxon>Plasmodium</taxon>
        <taxon>Plasmodium (Plasmodium)</taxon>
    </lineage>
</organism>
<evidence type="ECO:0000313" key="2">
    <source>
        <dbReference type="Proteomes" id="UP000219813"/>
    </source>
</evidence>
<sequence length="280" mass="33654">MTFCREFFFLLYFFNYILYVPCITSKRELLSGVPLSDKEINKLLSINTIHNLKEYITFIKFKYAMTKKASVHFKNITTEKKQILLETKDDLVNVLRENSEKNNKSPLSEFYILDIAEYIINDLYETNEPKRVEQEVYNEICASYRDDYYEYRDRQFDAAFENMHSNWANNKLTQNMDPQWKKEKWTIWVHYFSDILNTLRHKDDLLHTSILHLKTISNSCKEVYSSLKYSLIDTYKTPFLSEYNKFLQSSIDKWTAQTEKLAKQKNEKDKEAFKGLNQRQ</sequence>
<dbReference type="OMA" id="WVDYFND"/>
<dbReference type="RefSeq" id="XP_028860265.1">
    <property type="nucleotide sequence ID" value="XM_029008735.1"/>
</dbReference>
<dbReference type="OrthoDB" id="386257at2759"/>
<proteinExistence type="predicted"/>